<dbReference type="InterPro" id="IPR036691">
    <property type="entry name" value="Endo/exonu/phosph_ase_sf"/>
</dbReference>
<keyword evidence="2" id="KW-1185">Reference proteome</keyword>
<reference evidence="1 2" key="1">
    <citation type="journal article" date="2024" name="G3 (Bethesda)">
        <title>Genome assembly of Hibiscus sabdariffa L. provides insights into metabolisms of medicinal natural products.</title>
        <authorList>
            <person name="Kim T."/>
        </authorList>
    </citation>
    <scope>NUCLEOTIDE SEQUENCE [LARGE SCALE GENOMIC DNA]</scope>
    <source>
        <strain evidence="1">TK-2024</strain>
        <tissue evidence="1">Old leaves</tissue>
    </source>
</reference>
<evidence type="ECO:0000313" key="2">
    <source>
        <dbReference type="Proteomes" id="UP001472677"/>
    </source>
</evidence>
<dbReference type="SUPFAM" id="SSF56219">
    <property type="entry name" value="DNase I-like"/>
    <property type="match status" value="1"/>
</dbReference>
<sequence length="315" mass="34782">MKDKETYASMAAKARPMSGNRDFENGMDSDEVVVLDEDCIVDESEIALRGTEQAPIDLIPPIEEASHGKQQNVSRSGAAMSQTSITKNVATKDVVGGFNVVPLEVGNATIVVPHTVHRGSGNHSDILIIEPGYEANVVEVKSPLSRAPTAWTKEFVDHIDMLVARENSHPNVHVRRDQLDSGMDYSSDDGGEFVATSLDPQNARVDGAASSTFRQIFISLVREYKPEVVVLFEPRVFVTTADWVLNRFGFAHSFRVESHGFSGGLWLLWKDSIVVDIHDVSNQFINGCFRSEGSMHWIQFTAIYASPHGPKQKKL</sequence>
<proteinExistence type="predicted"/>
<accession>A0ABR2GF95</accession>
<dbReference type="Proteomes" id="UP001472677">
    <property type="component" value="Unassembled WGS sequence"/>
</dbReference>
<dbReference type="PANTHER" id="PTHR35218">
    <property type="entry name" value="RNASE H DOMAIN-CONTAINING PROTEIN"/>
    <property type="match status" value="1"/>
</dbReference>
<dbReference type="PANTHER" id="PTHR35218:SF7">
    <property type="entry name" value="ENDONUCLEASE_EXONUCLEASE_PHOSPHATASE"/>
    <property type="match status" value="1"/>
</dbReference>
<protein>
    <submittedName>
        <fullName evidence="1">Uncharacterized protein</fullName>
    </submittedName>
</protein>
<organism evidence="1 2">
    <name type="scientific">Hibiscus sabdariffa</name>
    <name type="common">roselle</name>
    <dbReference type="NCBI Taxonomy" id="183260"/>
    <lineage>
        <taxon>Eukaryota</taxon>
        <taxon>Viridiplantae</taxon>
        <taxon>Streptophyta</taxon>
        <taxon>Embryophyta</taxon>
        <taxon>Tracheophyta</taxon>
        <taxon>Spermatophyta</taxon>
        <taxon>Magnoliopsida</taxon>
        <taxon>eudicotyledons</taxon>
        <taxon>Gunneridae</taxon>
        <taxon>Pentapetalae</taxon>
        <taxon>rosids</taxon>
        <taxon>malvids</taxon>
        <taxon>Malvales</taxon>
        <taxon>Malvaceae</taxon>
        <taxon>Malvoideae</taxon>
        <taxon>Hibiscus</taxon>
    </lineage>
</organism>
<dbReference type="EMBL" id="JBBPBM010000001">
    <property type="protein sequence ID" value="KAK8601271.1"/>
    <property type="molecule type" value="Genomic_DNA"/>
</dbReference>
<name>A0ABR2GF95_9ROSI</name>
<evidence type="ECO:0000313" key="1">
    <source>
        <dbReference type="EMBL" id="KAK8601271.1"/>
    </source>
</evidence>
<comment type="caution">
    <text evidence="1">The sequence shown here is derived from an EMBL/GenBank/DDBJ whole genome shotgun (WGS) entry which is preliminary data.</text>
</comment>
<gene>
    <name evidence="1" type="ORF">V6N12_051110</name>
</gene>